<evidence type="ECO:0000313" key="2">
    <source>
        <dbReference type="EMBL" id="MFD2610990.1"/>
    </source>
</evidence>
<dbReference type="EMBL" id="JBHUME010000002">
    <property type="protein sequence ID" value="MFD2610990.1"/>
    <property type="molecule type" value="Genomic_DNA"/>
</dbReference>
<dbReference type="RefSeq" id="WP_377599223.1">
    <property type="nucleotide sequence ID" value="NZ_JBHUME010000002.1"/>
</dbReference>
<evidence type="ECO:0000256" key="1">
    <source>
        <dbReference type="SAM" id="Phobius"/>
    </source>
</evidence>
<keyword evidence="1" id="KW-0472">Membrane</keyword>
<gene>
    <name evidence="2" type="ORF">ACFSUF_00975</name>
</gene>
<keyword evidence="1" id="KW-1133">Transmembrane helix</keyword>
<feature type="transmembrane region" description="Helical" evidence="1">
    <location>
        <begin position="49"/>
        <end position="76"/>
    </location>
</feature>
<accession>A0ABW5P7P6</accession>
<dbReference type="Proteomes" id="UP001597541">
    <property type="component" value="Unassembled WGS sequence"/>
</dbReference>
<comment type="caution">
    <text evidence="2">The sequence shown here is derived from an EMBL/GenBank/DDBJ whole genome shotgun (WGS) entry which is preliminary data.</text>
</comment>
<reference evidence="3" key="1">
    <citation type="journal article" date="2019" name="Int. J. Syst. Evol. Microbiol.">
        <title>The Global Catalogue of Microorganisms (GCM) 10K type strain sequencing project: providing services to taxonomists for standard genome sequencing and annotation.</title>
        <authorList>
            <consortium name="The Broad Institute Genomics Platform"/>
            <consortium name="The Broad Institute Genome Sequencing Center for Infectious Disease"/>
            <person name="Wu L."/>
            <person name="Ma J."/>
        </authorList>
    </citation>
    <scope>NUCLEOTIDE SEQUENCE [LARGE SCALE GENOMIC DNA]</scope>
    <source>
        <strain evidence="3">KCTC 3950</strain>
    </source>
</reference>
<keyword evidence="3" id="KW-1185">Reference proteome</keyword>
<protein>
    <submittedName>
        <fullName evidence="2">Uncharacterized protein</fullName>
    </submittedName>
</protein>
<organism evidence="2 3">
    <name type="scientific">Paenibacillus gansuensis</name>
    <dbReference type="NCBI Taxonomy" id="306542"/>
    <lineage>
        <taxon>Bacteria</taxon>
        <taxon>Bacillati</taxon>
        <taxon>Bacillota</taxon>
        <taxon>Bacilli</taxon>
        <taxon>Bacillales</taxon>
        <taxon>Paenibacillaceae</taxon>
        <taxon>Paenibacillus</taxon>
    </lineage>
</organism>
<keyword evidence="1" id="KW-0812">Transmembrane</keyword>
<name>A0ABW5P7P6_9BACL</name>
<proteinExistence type="predicted"/>
<evidence type="ECO:0000313" key="3">
    <source>
        <dbReference type="Proteomes" id="UP001597541"/>
    </source>
</evidence>
<sequence>MVIVLAVLLVVFPVLAAWKRQWVAAGLFAAGYVVFGYYFFKDWESMEDLAAVAAFLVLVVPLYVLGLAASVITYLLGKRKKVG</sequence>